<feature type="transmembrane region" description="Helical" evidence="1">
    <location>
        <begin position="36"/>
        <end position="57"/>
    </location>
</feature>
<keyword evidence="1" id="KW-0812">Transmembrane</keyword>
<organism evidence="2 3">
    <name type="scientific">Fusibacter tunisiensis</name>
    <dbReference type="NCBI Taxonomy" id="1008308"/>
    <lineage>
        <taxon>Bacteria</taxon>
        <taxon>Bacillati</taxon>
        <taxon>Bacillota</taxon>
        <taxon>Clostridia</taxon>
        <taxon>Eubacteriales</taxon>
        <taxon>Eubacteriales Family XII. Incertae Sedis</taxon>
        <taxon>Fusibacter</taxon>
    </lineage>
</organism>
<reference evidence="2 3" key="1">
    <citation type="submission" date="2021-01" db="EMBL/GenBank/DDBJ databases">
        <title>Genomic Encyclopedia of Type Strains, Phase IV (KMG-IV): sequencing the most valuable type-strain genomes for metagenomic binning, comparative biology and taxonomic classification.</title>
        <authorList>
            <person name="Goeker M."/>
        </authorList>
    </citation>
    <scope>NUCLEOTIDE SEQUENCE [LARGE SCALE GENOMIC DNA]</scope>
    <source>
        <strain evidence="2 3">DSM 24436</strain>
    </source>
</reference>
<keyword evidence="1" id="KW-0472">Membrane</keyword>
<protein>
    <submittedName>
        <fullName evidence="2">Uncharacterized protein</fullName>
    </submittedName>
</protein>
<comment type="caution">
    <text evidence="2">The sequence shown here is derived from an EMBL/GenBank/DDBJ whole genome shotgun (WGS) entry which is preliminary data.</text>
</comment>
<accession>A0ABS2MPQ8</accession>
<dbReference type="EMBL" id="JAFBDT010000005">
    <property type="protein sequence ID" value="MBM7561383.1"/>
    <property type="molecule type" value="Genomic_DNA"/>
</dbReference>
<evidence type="ECO:0000256" key="1">
    <source>
        <dbReference type="SAM" id="Phobius"/>
    </source>
</evidence>
<proteinExistence type="predicted"/>
<name>A0ABS2MPQ8_9FIRM</name>
<evidence type="ECO:0000313" key="3">
    <source>
        <dbReference type="Proteomes" id="UP000767854"/>
    </source>
</evidence>
<evidence type="ECO:0000313" key="2">
    <source>
        <dbReference type="EMBL" id="MBM7561383.1"/>
    </source>
</evidence>
<sequence>MTSQVWGYHPKVITKKWRNIYGVDAKKLDKLKRFNLIMGLFHLVQAIIMLFLSSSVIQKNS</sequence>
<gene>
    <name evidence="2" type="ORF">JOC49_000903</name>
</gene>
<keyword evidence="1" id="KW-1133">Transmembrane helix</keyword>
<dbReference type="Proteomes" id="UP000767854">
    <property type="component" value="Unassembled WGS sequence"/>
</dbReference>
<keyword evidence="3" id="KW-1185">Reference proteome</keyword>